<evidence type="ECO:0000313" key="3">
    <source>
        <dbReference type="Proteomes" id="UP001153618"/>
    </source>
</evidence>
<accession>A0A9W4MI82</accession>
<keyword evidence="1" id="KW-0472">Membrane</keyword>
<feature type="transmembrane region" description="Helical" evidence="1">
    <location>
        <begin position="12"/>
        <end position="35"/>
    </location>
</feature>
<keyword evidence="3" id="KW-1185">Reference proteome</keyword>
<feature type="transmembrane region" description="Helical" evidence="1">
    <location>
        <begin position="155"/>
        <end position="178"/>
    </location>
</feature>
<keyword evidence="1" id="KW-1133">Transmembrane helix</keyword>
<dbReference type="AlphaFoldDB" id="A0A9W4MI82"/>
<dbReference type="OrthoDB" id="5366688at2759"/>
<protein>
    <recommendedName>
        <fullName evidence="4">MARVEL domain-containing protein</fullName>
    </recommendedName>
</protein>
<keyword evidence="1" id="KW-0812">Transmembrane</keyword>
<proteinExistence type="predicted"/>
<name>A0A9W4MI82_PENOL</name>
<dbReference type="EMBL" id="CAJVOS010000006">
    <property type="protein sequence ID" value="CAG7944549.1"/>
    <property type="molecule type" value="Genomic_DNA"/>
</dbReference>
<evidence type="ECO:0000256" key="1">
    <source>
        <dbReference type="SAM" id="Phobius"/>
    </source>
</evidence>
<feature type="transmembrane region" description="Helical" evidence="1">
    <location>
        <begin position="47"/>
        <end position="69"/>
    </location>
</feature>
<evidence type="ECO:0008006" key="4">
    <source>
        <dbReference type="Google" id="ProtNLM"/>
    </source>
</evidence>
<feature type="transmembrane region" description="Helical" evidence="1">
    <location>
        <begin position="76"/>
        <end position="97"/>
    </location>
</feature>
<comment type="caution">
    <text evidence="2">The sequence shown here is derived from an EMBL/GenBank/DDBJ whole genome shotgun (WGS) entry which is preliminary data.</text>
</comment>
<organism evidence="2 3">
    <name type="scientific">Penicillium olsonii</name>
    <dbReference type="NCBI Taxonomy" id="99116"/>
    <lineage>
        <taxon>Eukaryota</taxon>
        <taxon>Fungi</taxon>
        <taxon>Dikarya</taxon>
        <taxon>Ascomycota</taxon>
        <taxon>Pezizomycotina</taxon>
        <taxon>Eurotiomycetes</taxon>
        <taxon>Eurotiomycetidae</taxon>
        <taxon>Eurotiales</taxon>
        <taxon>Aspergillaceae</taxon>
        <taxon>Penicillium</taxon>
    </lineage>
</organism>
<gene>
    <name evidence="2" type="ORF">POLS_LOCUS295</name>
</gene>
<evidence type="ECO:0000313" key="2">
    <source>
        <dbReference type="EMBL" id="CAG7944549.1"/>
    </source>
</evidence>
<reference evidence="2" key="1">
    <citation type="submission" date="2021-07" db="EMBL/GenBank/DDBJ databases">
        <authorList>
            <person name="Branca A.L. A."/>
        </authorList>
    </citation>
    <scope>NUCLEOTIDE SEQUENCE</scope>
</reference>
<dbReference type="Proteomes" id="UP001153618">
    <property type="component" value="Unassembled WGS sequence"/>
</dbReference>
<sequence length="192" mass="20521">MTARYGALGATLLLARIFQSCCLIAAIGMTAKFISVIVSNNGDPPDILIGTISVTCIAVIYCIITTILYIDDILPFLIIAVLDLLVLIALIVVAVIVGKPLSYLKCSTLAELGDADATLYAFASRLSSYIANITGKIDYVAFIGASKAICVEMKAVWGLSIGLCILFFFSSICSILLWQQKKKKAVAAKEVE</sequence>